<dbReference type="GO" id="GO:0043590">
    <property type="term" value="C:bacterial nucleoid"/>
    <property type="evidence" value="ECO:0007669"/>
    <property type="project" value="TreeGrafter"/>
</dbReference>
<evidence type="ECO:0000256" key="4">
    <source>
        <dbReference type="ARBA" id="ARBA00023172"/>
    </source>
</evidence>
<name>A0A1F7UTQ5_9BACT</name>
<comment type="caution">
    <text evidence="10">The sequence shown here is derived from an EMBL/GenBank/DDBJ whole genome shotgun (WGS) entry which is preliminary data.</text>
</comment>
<dbReference type="GO" id="GO:0006310">
    <property type="term" value="P:DNA recombination"/>
    <property type="evidence" value="ECO:0007669"/>
    <property type="project" value="UniProtKB-UniRule"/>
</dbReference>
<dbReference type="SUPFAM" id="SSF57863">
    <property type="entry name" value="ArfGap/RecO-like zinc finger"/>
    <property type="match status" value="2"/>
</dbReference>
<dbReference type="GO" id="GO:0006302">
    <property type="term" value="P:double-strand break repair"/>
    <property type="evidence" value="ECO:0007669"/>
    <property type="project" value="TreeGrafter"/>
</dbReference>
<dbReference type="InterPro" id="IPR042242">
    <property type="entry name" value="RecO_C"/>
</dbReference>
<protein>
    <recommendedName>
        <fullName evidence="2 7">DNA repair protein RecO</fullName>
    </recommendedName>
    <alternativeName>
        <fullName evidence="6 7">Recombination protein O</fullName>
    </alternativeName>
</protein>
<feature type="compositionally biased region" description="Polar residues" evidence="8">
    <location>
        <begin position="124"/>
        <end position="134"/>
    </location>
</feature>
<dbReference type="InterPro" id="IPR022572">
    <property type="entry name" value="DNA_rep/recomb_RecO_N"/>
</dbReference>
<evidence type="ECO:0000256" key="5">
    <source>
        <dbReference type="ARBA" id="ARBA00023204"/>
    </source>
</evidence>
<dbReference type="Pfam" id="PF02565">
    <property type="entry name" value="RecO_C"/>
    <property type="match status" value="1"/>
</dbReference>
<dbReference type="SUPFAM" id="SSF50249">
    <property type="entry name" value="Nucleic acid-binding proteins"/>
    <property type="match status" value="1"/>
</dbReference>
<dbReference type="InterPro" id="IPR003717">
    <property type="entry name" value="RecO"/>
</dbReference>
<dbReference type="NCBIfam" id="TIGR00613">
    <property type="entry name" value="reco"/>
    <property type="match status" value="1"/>
</dbReference>
<feature type="domain" description="DNA replication/recombination mediator RecO N-terminal" evidence="9">
    <location>
        <begin position="1"/>
        <end position="77"/>
    </location>
</feature>
<proteinExistence type="inferred from homology"/>
<accession>A0A1F7UTQ5</accession>
<gene>
    <name evidence="7" type="primary">recO</name>
    <name evidence="10" type="ORF">A3B21_04445</name>
</gene>
<keyword evidence="4 7" id="KW-0233">DNA recombination</keyword>
<dbReference type="Gene3D" id="2.40.50.140">
    <property type="entry name" value="Nucleic acid-binding proteins"/>
    <property type="match status" value="1"/>
</dbReference>
<dbReference type="PANTHER" id="PTHR33991:SF1">
    <property type="entry name" value="DNA REPAIR PROTEIN RECO"/>
    <property type="match status" value="1"/>
</dbReference>
<dbReference type="STRING" id="1802401.A3B21_04445"/>
<evidence type="ECO:0000256" key="3">
    <source>
        <dbReference type="ARBA" id="ARBA00022763"/>
    </source>
</evidence>
<dbReference type="PANTHER" id="PTHR33991">
    <property type="entry name" value="DNA REPAIR PROTEIN RECO"/>
    <property type="match status" value="1"/>
</dbReference>
<dbReference type="InterPro" id="IPR037278">
    <property type="entry name" value="ARFGAP/RecO"/>
</dbReference>
<dbReference type="AlphaFoldDB" id="A0A1F7UTQ5"/>
<dbReference type="HAMAP" id="MF_00201">
    <property type="entry name" value="RecO"/>
    <property type="match status" value="1"/>
</dbReference>
<comment type="similarity">
    <text evidence="1 7">Belongs to the RecO family.</text>
</comment>
<dbReference type="InterPro" id="IPR012340">
    <property type="entry name" value="NA-bd_OB-fold"/>
</dbReference>
<comment type="function">
    <text evidence="7">Involved in DNA repair and RecF pathway recombination.</text>
</comment>
<dbReference type="Pfam" id="PF11967">
    <property type="entry name" value="RecO_N"/>
    <property type="match status" value="1"/>
</dbReference>
<evidence type="ECO:0000259" key="9">
    <source>
        <dbReference type="Pfam" id="PF11967"/>
    </source>
</evidence>
<keyword evidence="5 7" id="KW-0234">DNA repair</keyword>
<evidence type="ECO:0000313" key="11">
    <source>
        <dbReference type="Proteomes" id="UP000176897"/>
    </source>
</evidence>
<dbReference type="Proteomes" id="UP000176897">
    <property type="component" value="Unassembled WGS sequence"/>
</dbReference>
<evidence type="ECO:0000313" key="10">
    <source>
        <dbReference type="EMBL" id="OGL81672.1"/>
    </source>
</evidence>
<dbReference type="Gene3D" id="1.20.1440.120">
    <property type="entry name" value="Recombination protein O, C-terminal domain"/>
    <property type="match status" value="1"/>
</dbReference>
<reference evidence="10 11" key="1">
    <citation type="journal article" date="2016" name="Nat. Commun.">
        <title>Thousands of microbial genomes shed light on interconnected biogeochemical processes in an aquifer system.</title>
        <authorList>
            <person name="Anantharaman K."/>
            <person name="Brown C.T."/>
            <person name="Hug L.A."/>
            <person name="Sharon I."/>
            <person name="Castelle C.J."/>
            <person name="Probst A.J."/>
            <person name="Thomas B.C."/>
            <person name="Singh A."/>
            <person name="Wilkins M.J."/>
            <person name="Karaoz U."/>
            <person name="Brodie E.L."/>
            <person name="Williams K.H."/>
            <person name="Hubbard S.S."/>
            <person name="Banfield J.F."/>
        </authorList>
    </citation>
    <scope>NUCLEOTIDE SEQUENCE [LARGE SCALE GENOMIC DNA]</scope>
</reference>
<evidence type="ECO:0000256" key="7">
    <source>
        <dbReference type="HAMAP-Rule" id="MF_00201"/>
    </source>
</evidence>
<organism evidence="10 11">
    <name type="scientific">Candidatus Uhrbacteria bacterium RIFCSPLOWO2_01_FULL_47_24</name>
    <dbReference type="NCBI Taxonomy" id="1802401"/>
    <lineage>
        <taxon>Bacteria</taxon>
        <taxon>Candidatus Uhriibacteriota</taxon>
    </lineage>
</organism>
<evidence type="ECO:0000256" key="8">
    <source>
        <dbReference type="SAM" id="MobiDB-lite"/>
    </source>
</evidence>
<keyword evidence="3 7" id="KW-0227">DNA damage</keyword>
<sequence>MTYNTEGIILKYRDIGEHERIYTILTREHGKIEGWAQGVRKSQSKLVAHLQPLYFCDFMFARGKRFDRVAQVKVLNRFPELWADLEKLSKAVYVAALVDLVLRPGTREGTVFNLLQTTLQVISSEPSPGLQPSSPEGVEDGPSERRPRGGQGEGILTLFSLKLLKESGFSPELHYCVLCKKEVQGLSLSFDAIRGGVLCTDCFIKASPEALQISSLTIETLESILTAPIARLEMPEAVRRELSIIADAMIAAHFGEEPKARNFMVSLADELPQMARV</sequence>
<dbReference type="EMBL" id="MGEJ01000003">
    <property type="protein sequence ID" value="OGL81672.1"/>
    <property type="molecule type" value="Genomic_DNA"/>
</dbReference>
<evidence type="ECO:0000256" key="1">
    <source>
        <dbReference type="ARBA" id="ARBA00007452"/>
    </source>
</evidence>
<evidence type="ECO:0000256" key="2">
    <source>
        <dbReference type="ARBA" id="ARBA00021310"/>
    </source>
</evidence>
<evidence type="ECO:0000256" key="6">
    <source>
        <dbReference type="ARBA" id="ARBA00033409"/>
    </source>
</evidence>
<feature type="region of interest" description="Disordered" evidence="8">
    <location>
        <begin position="124"/>
        <end position="152"/>
    </location>
</feature>